<dbReference type="InterPro" id="IPR008978">
    <property type="entry name" value="HSP20-like_chaperone"/>
</dbReference>
<reference evidence="6 7" key="1">
    <citation type="submission" date="2022-12" db="EMBL/GenBank/DDBJ databases">
        <title>Chromosome-level genome of Tegillarca granosa.</title>
        <authorList>
            <person name="Kim J."/>
        </authorList>
    </citation>
    <scope>NUCLEOTIDE SEQUENCE [LARGE SCALE GENOMIC DNA]</scope>
    <source>
        <strain evidence="6">Teg-2019</strain>
        <tissue evidence="6">Adductor muscle</tissue>
    </source>
</reference>
<proteinExistence type="inferred from homology"/>
<dbReference type="Proteomes" id="UP001217089">
    <property type="component" value="Unassembled WGS sequence"/>
</dbReference>
<dbReference type="Gene3D" id="2.60.40.790">
    <property type="match status" value="1"/>
</dbReference>
<dbReference type="PROSITE" id="PS01031">
    <property type="entry name" value="SHSP"/>
    <property type="match status" value="1"/>
</dbReference>
<feature type="region of interest" description="Disordered" evidence="4">
    <location>
        <begin position="160"/>
        <end position="207"/>
    </location>
</feature>
<sequence>MFDDPWTDISSPSRLFDQYFGLGLTDDDFDPPTYWRGMHVRPRTRRPAHQTGLSEVSAVHLHYLILYIKVTNDDKEFKMMVDVSHFSPDEITVKSIENRIVINAKHEEKEDEHGFIERSFKRQYVLPKDVDPAAIQSSLTADGVLVIKAAKKAIEPPKERIIPVQIEQDEENEDIEGATGGEDIESPPQKKAEPESKPKEETKPPAE</sequence>
<evidence type="ECO:0000313" key="6">
    <source>
        <dbReference type="EMBL" id="KAJ8308450.1"/>
    </source>
</evidence>
<dbReference type="PIRSF" id="PIRSF036514">
    <property type="entry name" value="Sm_HSP_B1"/>
    <property type="match status" value="1"/>
</dbReference>
<accession>A0ABQ9ETG6</accession>
<keyword evidence="7" id="KW-1185">Reference proteome</keyword>
<organism evidence="6 7">
    <name type="scientific">Tegillarca granosa</name>
    <name type="common">Malaysian cockle</name>
    <name type="synonym">Anadara granosa</name>
    <dbReference type="NCBI Taxonomy" id="220873"/>
    <lineage>
        <taxon>Eukaryota</taxon>
        <taxon>Metazoa</taxon>
        <taxon>Spiralia</taxon>
        <taxon>Lophotrochozoa</taxon>
        <taxon>Mollusca</taxon>
        <taxon>Bivalvia</taxon>
        <taxon>Autobranchia</taxon>
        <taxon>Pteriomorphia</taxon>
        <taxon>Arcoida</taxon>
        <taxon>Arcoidea</taxon>
        <taxon>Arcidae</taxon>
        <taxon>Tegillarca</taxon>
    </lineage>
</organism>
<dbReference type="PANTHER" id="PTHR45640">
    <property type="entry name" value="HEAT SHOCK PROTEIN HSP-12.2-RELATED"/>
    <property type="match status" value="1"/>
</dbReference>
<comment type="caution">
    <text evidence="6">The sequence shown here is derived from an EMBL/GenBank/DDBJ whole genome shotgun (WGS) entry which is preliminary data.</text>
</comment>
<evidence type="ECO:0000259" key="5">
    <source>
        <dbReference type="PROSITE" id="PS01031"/>
    </source>
</evidence>
<dbReference type="InterPro" id="IPR055269">
    <property type="entry name" value="Alpha-crystallin/HSP_16"/>
</dbReference>
<gene>
    <name evidence="6" type="ORF">KUTeg_013324</name>
</gene>
<evidence type="ECO:0000256" key="3">
    <source>
        <dbReference type="RuleBase" id="RU003616"/>
    </source>
</evidence>
<evidence type="ECO:0000313" key="7">
    <source>
        <dbReference type="Proteomes" id="UP001217089"/>
    </source>
</evidence>
<dbReference type="PANTHER" id="PTHR45640:SF26">
    <property type="entry name" value="RE23625P"/>
    <property type="match status" value="1"/>
</dbReference>
<dbReference type="InterPro" id="IPR001436">
    <property type="entry name" value="Alpha-crystallin/sHSP_animal"/>
</dbReference>
<dbReference type="EMBL" id="JARBDR010000657">
    <property type="protein sequence ID" value="KAJ8308450.1"/>
    <property type="molecule type" value="Genomic_DNA"/>
</dbReference>
<feature type="compositionally biased region" description="Acidic residues" evidence="4">
    <location>
        <begin position="167"/>
        <end position="176"/>
    </location>
</feature>
<name>A0ABQ9ETG6_TEGGR</name>
<dbReference type="InterPro" id="IPR002068">
    <property type="entry name" value="A-crystallin/Hsp20_dom"/>
</dbReference>
<dbReference type="SUPFAM" id="SSF49764">
    <property type="entry name" value="HSP20-like chaperones"/>
    <property type="match status" value="1"/>
</dbReference>
<dbReference type="CDD" id="cd06526">
    <property type="entry name" value="metazoan_ACD"/>
    <property type="match status" value="1"/>
</dbReference>
<comment type="similarity">
    <text evidence="1 2 3">Belongs to the small heat shock protein (HSP20) family.</text>
</comment>
<feature type="compositionally biased region" description="Basic and acidic residues" evidence="4">
    <location>
        <begin position="188"/>
        <end position="207"/>
    </location>
</feature>
<evidence type="ECO:0000256" key="2">
    <source>
        <dbReference type="PROSITE-ProRule" id="PRU00285"/>
    </source>
</evidence>
<evidence type="ECO:0000256" key="4">
    <source>
        <dbReference type="SAM" id="MobiDB-lite"/>
    </source>
</evidence>
<dbReference type="Pfam" id="PF00011">
    <property type="entry name" value="HSP20"/>
    <property type="match status" value="1"/>
</dbReference>
<dbReference type="PRINTS" id="PR00299">
    <property type="entry name" value="ACRYSTALLIN"/>
</dbReference>
<evidence type="ECO:0000256" key="1">
    <source>
        <dbReference type="PIRNR" id="PIRNR036514"/>
    </source>
</evidence>
<protein>
    <recommendedName>
        <fullName evidence="5">SHSP domain-containing protein</fullName>
    </recommendedName>
</protein>
<feature type="domain" description="SHSP" evidence="5">
    <location>
        <begin position="59"/>
        <end position="167"/>
    </location>
</feature>